<feature type="compositionally biased region" description="Low complexity" evidence="1">
    <location>
        <begin position="98"/>
        <end position="179"/>
    </location>
</feature>
<name>A0A819ZYJ9_9BILA</name>
<dbReference type="AlphaFoldDB" id="A0A819ZYJ9"/>
<evidence type="ECO:0000256" key="2">
    <source>
        <dbReference type="SAM" id="Phobius"/>
    </source>
</evidence>
<reference evidence="4" key="1">
    <citation type="submission" date="2021-02" db="EMBL/GenBank/DDBJ databases">
        <authorList>
            <person name="Nowell W R."/>
        </authorList>
    </citation>
    <scope>NUCLEOTIDE SEQUENCE</scope>
</reference>
<dbReference type="EMBL" id="CAJOBB010007049">
    <property type="protein sequence ID" value="CAF4176857.1"/>
    <property type="molecule type" value="Genomic_DNA"/>
</dbReference>
<dbReference type="Gene3D" id="2.60.120.260">
    <property type="entry name" value="Galactose-binding domain-like"/>
    <property type="match status" value="1"/>
</dbReference>
<evidence type="ECO:0000313" key="5">
    <source>
        <dbReference type="Proteomes" id="UP000663868"/>
    </source>
</evidence>
<feature type="transmembrane region" description="Helical" evidence="2">
    <location>
        <begin position="46"/>
        <end position="73"/>
    </location>
</feature>
<gene>
    <name evidence="3" type="ORF">IZO911_LOCUS8918</name>
    <name evidence="4" type="ORF">KXQ929_LOCUS38719</name>
</gene>
<protein>
    <submittedName>
        <fullName evidence="4">Uncharacterized protein</fullName>
    </submittedName>
</protein>
<sequence>MASRQYSDWLSNPISTTHGSQSSVEPIVWADDDDNDGIDSRKTSFAWYWCCKCCIIGSLLAGIGLAIIITFWLTSKTAATETLTWTTVTTTTATTATTTTSTTSTSSTSSTSSTTSTTSTTSTSSTSATSTTSTTATTSTTPTTSSTSSTTSTTTSKTTSTTSSSTSTTSTTSTTATTTPSCGTYVYNPPGQILSLSAKTATTNYTLYTYGFMANHTLATLSFIITGEGGGGPGHYWLLDEVSVNHTNANANVLINGDFETGNLNGWTQYCNTSANCDYKSTGYYAHTITSPCYAGTYCIYDACKDTDYLEQSFSTVAGDYYFISYYIRIEPDTYGPWQIYVTLT</sequence>
<dbReference type="Proteomes" id="UP000663860">
    <property type="component" value="Unassembled WGS sequence"/>
</dbReference>
<evidence type="ECO:0000313" key="3">
    <source>
        <dbReference type="EMBL" id="CAF0838255.1"/>
    </source>
</evidence>
<evidence type="ECO:0000256" key="1">
    <source>
        <dbReference type="SAM" id="MobiDB-lite"/>
    </source>
</evidence>
<dbReference type="Proteomes" id="UP000663868">
    <property type="component" value="Unassembled WGS sequence"/>
</dbReference>
<feature type="region of interest" description="Disordered" evidence="1">
    <location>
        <begin position="98"/>
        <end position="182"/>
    </location>
</feature>
<accession>A0A819ZYJ9</accession>
<evidence type="ECO:0000313" key="4">
    <source>
        <dbReference type="EMBL" id="CAF4176857.1"/>
    </source>
</evidence>
<comment type="caution">
    <text evidence="4">The sequence shown here is derived from an EMBL/GenBank/DDBJ whole genome shotgun (WGS) entry which is preliminary data.</text>
</comment>
<keyword evidence="2" id="KW-0472">Membrane</keyword>
<proteinExistence type="predicted"/>
<keyword evidence="2" id="KW-1133">Transmembrane helix</keyword>
<organism evidence="4 5">
    <name type="scientific">Adineta steineri</name>
    <dbReference type="NCBI Taxonomy" id="433720"/>
    <lineage>
        <taxon>Eukaryota</taxon>
        <taxon>Metazoa</taxon>
        <taxon>Spiralia</taxon>
        <taxon>Gnathifera</taxon>
        <taxon>Rotifera</taxon>
        <taxon>Eurotatoria</taxon>
        <taxon>Bdelloidea</taxon>
        <taxon>Adinetida</taxon>
        <taxon>Adinetidae</taxon>
        <taxon>Adineta</taxon>
    </lineage>
</organism>
<dbReference type="EMBL" id="CAJNOE010000061">
    <property type="protein sequence ID" value="CAF0838255.1"/>
    <property type="molecule type" value="Genomic_DNA"/>
</dbReference>
<keyword evidence="2" id="KW-0812">Transmembrane</keyword>